<dbReference type="Proteomes" id="UP000194204">
    <property type="component" value="Unassembled WGS sequence"/>
</dbReference>
<reference evidence="1 2" key="1">
    <citation type="submission" date="2017-01" db="EMBL/GenBank/DDBJ databases">
        <title>Deconstructing symbiosis and pathogenesis requirements using a combined genomic-metabolomic approach.</title>
        <authorList>
            <person name="Tobias N.J."/>
            <person name="Wolff H."/>
            <person name="Djahanschiri B."/>
            <person name="Ebersberger I."/>
            <person name="Bode H.B."/>
        </authorList>
    </citation>
    <scope>NUCLEOTIDE SEQUENCE [LARGE SCALE GENOMIC DNA]</scope>
    <source>
        <strain evidence="1 2">DSM 4764</strain>
    </source>
</reference>
<evidence type="ECO:0000313" key="1">
    <source>
        <dbReference type="EMBL" id="OTA15762.1"/>
    </source>
</evidence>
<organism evidence="1 2">
    <name type="scientific">Xenorhabdus beddingii</name>
    <dbReference type="NCBI Taxonomy" id="40578"/>
    <lineage>
        <taxon>Bacteria</taxon>
        <taxon>Pseudomonadati</taxon>
        <taxon>Pseudomonadota</taxon>
        <taxon>Gammaproteobacteria</taxon>
        <taxon>Enterobacterales</taxon>
        <taxon>Morganellaceae</taxon>
        <taxon>Xenorhabdus</taxon>
    </lineage>
</organism>
<dbReference type="AlphaFoldDB" id="A0A1Y2SC08"/>
<dbReference type="EMBL" id="MUBK01000052">
    <property type="protein sequence ID" value="OTA15762.1"/>
    <property type="molecule type" value="Genomic_DNA"/>
</dbReference>
<keyword evidence="2" id="KW-1185">Reference proteome</keyword>
<accession>A0A1Y2SC08</accession>
<proteinExistence type="predicted"/>
<comment type="caution">
    <text evidence="1">The sequence shown here is derived from an EMBL/GenBank/DDBJ whole genome shotgun (WGS) entry which is preliminary data.</text>
</comment>
<evidence type="ECO:0000313" key="2">
    <source>
        <dbReference type="Proteomes" id="UP000194204"/>
    </source>
</evidence>
<sequence length="96" mass="11339">MLAPWDEWAMADNSNPRIFFDSMNFDRLTDNKKYTIRTLPKWKDFELVKYKGGRLFRLETGVFGRSPIIMDKINTDRLATYSPYLSIIDGRVVITR</sequence>
<name>A0A1Y2SC08_9GAMM</name>
<protein>
    <submittedName>
        <fullName evidence="1">Uncharacterized protein</fullName>
    </submittedName>
</protein>
<gene>
    <name evidence="1" type="ORF">Xbed_03564</name>
</gene>